<feature type="transmembrane region" description="Helical" evidence="3">
    <location>
        <begin position="28"/>
        <end position="48"/>
    </location>
</feature>
<evidence type="ECO:0000313" key="6">
    <source>
        <dbReference type="Proteomes" id="UP001230051"/>
    </source>
</evidence>
<dbReference type="Gene3D" id="3.40.50.1820">
    <property type="entry name" value="alpha/beta hydrolase"/>
    <property type="match status" value="1"/>
</dbReference>
<gene>
    <name evidence="5" type="primary">EPHX4</name>
    <name evidence="5" type="ORF">AOXY_G29196</name>
</gene>
<dbReference type="Pfam" id="PF00561">
    <property type="entry name" value="Abhydrolase_1"/>
    <property type="match status" value="1"/>
</dbReference>
<dbReference type="InterPro" id="IPR000639">
    <property type="entry name" value="Epox_hydrolase-like"/>
</dbReference>
<comment type="similarity">
    <text evidence="2">Belongs to the AB hydrolase superfamily. Epoxide hydrolase family.</text>
</comment>
<protein>
    <submittedName>
        <fullName evidence="5">Epoxide hydrolase 4-like isoform X1</fullName>
    </submittedName>
</protein>
<dbReference type="InterPro" id="IPR000073">
    <property type="entry name" value="AB_hydrolase_1"/>
</dbReference>
<dbReference type="AlphaFoldDB" id="A0AAD8CLW9"/>
<keyword evidence="3" id="KW-1133">Transmembrane helix</keyword>
<dbReference type="InterPro" id="IPR029058">
    <property type="entry name" value="AB_hydrolase_fold"/>
</dbReference>
<evidence type="ECO:0000256" key="1">
    <source>
        <dbReference type="ARBA" id="ARBA00022801"/>
    </source>
</evidence>
<reference evidence="5" key="1">
    <citation type="submission" date="2022-02" db="EMBL/GenBank/DDBJ databases">
        <title>Atlantic sturgeon de novo genome assembly.</title>
        <authorList>
            <person name="Stock M."/>
            <person name="Klopp C."/>
            <person name="Guiguen Y."/>
            <person name="Cabau C."/>
            <person name="Parinello H."/>
            <person name="Santidrian Yebra-Pimentel E."/>
            <person name="Kuhl H."/>
            <person name="Dirks R.P."/>
            <person name="Guessner J."/>
            <person name="Wuertz S."/>
            <person name="Du K."/>
            <person name="Schartl M."/>
        </authorList>
    </citation>
    <scope>NUCLEOTIDE SEQUENCE</scope>
    <source>
        <strain evidence="5">STURGEONOMICS-FGT-2020</strain>
        <tissue evidence="5">Whole blood</tissue>
    </source>
</reference>
<keyword evidence="3" id="KW-0812">Transmembrane</keyword>
<dbReference type="PRINTS" id="PR00111">
    <property type="entry name" value="ABHYDROLASE"/>
</dbReference>
<dbReference type="Proteomes" id="UP001230051">
    <property type="component" value="Unassembled WGS sequence"/>
</dbReference>
<organism evidence="5 6">
    <name type="scientific">Acipenser oxyrinchus oxyrinchus</name>
    <dbReference type="NCBI Taxonomy" id="40147"/>
    <lineage>
        <taxon>Eukaryota</taxon>
        <taxon>Metazoa</taxon>
        <taxon>Chordata</taxon>
        <taxon>Craniata</taxon>
        <taxon>Vertebrata</taxon>
        <taxon>Euteleostomi</taxon>
        <taxon>Actinopterygii</taxon>
        <taxon>Chondrostei</taxon>
        <taxon>Acipenseriformes</taxon>
        <taxon>Acipenseridae</taxon>
        <taxon>Acipenser</taxon>
    </lineage>
</organism>
<evidence type="ECO:0000256" key="3">
    <source>
        <dbReference type="SAM" id="Phobius"/>
    </source>
</evidence>
<name>A0AAD8CLW9_ACIOX</name>
<evidence type="ECO:0000313" key="5">
    <source>
        <dbReference type="EMBL" id="KAK1153953.1"/>
    </source>
</evidence>
<sequence>MRSLWSAVLLFPLRVVLRLASLSYWTLVYGTSALTAGLVLAVLAWRVVWSPRRTLYWRVRQERPACLQEPSLGEHCYVRAKSSGLRLHYVTTGDTSKPLMLLLHGFPEIWYSWRYQLLKFKSDFQTVALDLRGYGDSDAPSGREDYKLDKLLGDVKDIIEALGYRSCVLVGHDWGGTLAWHFAINQPEMVHRLIVMSAPHPSFWHDYVFRHPTYLMKCSHLFFFQTPFLPELTLRLGDCEVVRRLLAGRRVGIQNRAQRLTEQEMEAYLYSLSQPGGLTGPLHHYRNLFSSAPVRCQDVNVPSLLIWGDRDALLGQDLAHWSGSYVRSSFCLRMVPGSSHWVQQDQPNTVNKLMQMFLRENR</sequence>
<comment type="caution">
    <text evidence="5">The sequence shown here is derived from an EMBL/GenBank/DDBJ whole genome shotgun (WGS) entry which is preliminary data.</text>
</comment>
<keyword evidence="3" id="KW-0472">Membrane</keyword>
<dbReference type="SUPFAM" id="SSF53474">
    <property type="entry name" value="alpha/beta-Hydrolases"/>
    <property type="match status" value="1"/>
</dbReference>
<dbReference type="GO" id="GO:0004301">
    <property type="term" value="F:epoxide hydrolase activity"/>
    <property type="evidence" value="ECO:0007669"/>
    <property type="project" value="UniProtKB-ARBA"/>
</dbReference>
<keyword evidence="6" id="KW-1185">Reference proteome</keyword>
<proteinExistence type="inferred from homology"/>
<dbReference type="PRINTS" id="PR00412">
    <property type="entry name" value="EPOXHYDRLASE"/>
</dbReference>
<accession>A0AAD8CLW9</accession>
<evidence type="ECO:0000259" key="4">
    <source>
        <dbReference type="Pfam" id="PF00561"/>
    </source>
</evidence>
<dbReference type="PANTHER" id="PTHR43329">
    <property type="entry name" value="EPOXIDE HYDROLASE"/>
    <property type="match status" value="1"/>
</dbReference>
<dbReference type="EMBL" id="JAGXEW010000038">
    <property type="protein sequence ID" value="KAK1153953.1"/>
    <property type="molecule type" value="Genomic_DNA"/>
</dbReference>
<evidence type="ECO:0000256" key="2">
    <source>
        <dbReference type="ARBA" id="ARBA00038334"/>
    </source>
</evidence>
<feature type="domain" description="AB hydrolase-1" evidence="4">
    <location>
        <begin position="98"/>
        <end position="333"/>
    </location>
</feature>
<keyword evidence="1 5" id="KW-0378">Hydrolase</keyword>